<dbReference type="Gene3D" id="6.10.140.1740">
    <property type="match status" value="1"/>
</dbReference>
<feature type="domain" description="Inhibitor of growth protein N-terminal histone-binding" evidence="1">
    <location>
        <begin position="4"/>
        <end position="120"/>
    </location>
</feature>
<dbReference type="SMART" id="SM01408">
    <property type="entry name" value="ING"/>
    <property type="match status" value="1"/>
</dbReference>
<dbReference type="CDD" id="cd16857">
    <property type="entry name" value="ING_ING1_2"/>
    <property type="match status" value="1"/>
</dbReference>
<dbReference type="EMBL" id="UIVT01000001">
    <property type="protein sequence ID" value="SVP88526.1"/>
    <property type="molecule type" value="Genomic_DNA"/>
</dbReference>
<evidence type="ECO:0000313" key="3">
    <source>
        <dbReference type="EMBL" id="SVP89686.1"/>
    </source>
</evidence>
<proteinExistence type="predicted"/>
<dbReference type="InterPro" id="IPR024610">
    <property type="entry name" value="ING_N_histone-binding"/>
</dbReference>
<protein>
    <submittedName>
        <fullName evidence="3">Inhibitor of growth proteins N-terminal histone-binding, putative</fullName>
    </submittedName>
</protein>
<dbReference type="VEuPathDB" id="PiroplasmaDB:TA21130"/>
<name>A0A3B0N3S2_THEAN</name>
<evidence type="ECO:0000259" key="1">
    <source>
        <dbReference type="SMART" id="SM01408"/>
    </source>
</evidence>
<accession>A0A3B0N3S2</accession>
<sequence>MDNNSSDITDELLYLPGYVRRNLLLIRDLDLKSSSLFNEANKLSETLFNVENNKKVDTKTKKLVENPKSTLIANKALFDDIQNLRIKGIYYLQEKIDVNTQIATMLKYEYENLKSKFDQLYSDMELKGQIPHDLKLFTSSKSRNFMFNNHVMTNGKENAGNNSAGENLGIDNTFDGESFEVENPLDVFDEVVDMAESYMEKESQNGNIPEEDLADNVSSASFREKVYSQLDITKMFNNVINQQANKK</sequence>
<gene>
    <name evidence="2" type="ORF">TAT_000038700</name>
    <name evidence="3" type="ORF">TAV_000038300</name>
</gene>
<organism evidence="3">
    <name type="scientific">Theileria annulata</name>
    <dbReference type="NCBI Taxonomy" id="5874"/>
    <lineage>
        <taxon>Eukaryota</taxon>
        <taxon>Sar</taxon>
        <taxon>Alveolata</taxon>
        <taxon>Apicomplexa</taxon>
        <taxon>Aconoidasida</taxon>
        <taxon>Piroplasmida</taxon>
        <taxon>Theileriidae</taxon>
        <taxon>Theileria</taxon>
    </lineage>
</organism>
<evidence type="ECO:0000313" key="2">
    <source>
        <dbReference type="EMBL" id="SVP88526.1"/>
    </source>
</evidence>
<dbReference type="EMBL" id="UIVS01000001">
    <property type="protein sequence ID" value="SVP89686.1"/>
    <property type="molecule type" value="Genomic_DNA"/>
</dbReference>
<dbReference type="Pfam" id="PF12998">
    <property type="entry name" value="ING"/>
    <property type="match status" value="1"/>
</dbReference>
<dbReference type="AlphaFoldDB" id="A0A3B0N3S2"/>
<reference evidence="3" key="1">
    <citation type="submission" date="2018-07" db="EMBL/GenBank/DDBJ databases">
        <authorList>
            <person name="Quirk P.G."/>
            <person name="Krulwich T.A."/>
        </authorList>
    </citation>
    <scope>NUCLEOTIDE SEQUENCE</scope>
    <source>
        <strain evidence="3">Anand</strain>
    </source>
</reference>